<name>A0A1I7VRD3_LOALO</name>
<dbReference type="PANTHER" id="PTHR21523">
    <property type="match status" value="1"/>
</dbReference>
<sequence>MQRCSKAAEDIYEQARCLVRAIDAEPKQTDSTRISHMQKLQKLLDGKQKKTVGVLIRPESHHIDVKRSKGREQVEFRTRRSVINRHNYKLHTEYEHLTPFGILGKYLSKITRVIKNKDPNLSWKKMMYDIESIKRREQEKNDFAEQLQKRFSPNQYFGNVELKLTPDEKRLARELHISDHVLQNLDKNNVKTKKTLEIIRLFQRAVKLAIVLNGANGTKLENKTLRFGSPRLLSVVPDNVKDQISILSPSLFSMHDKGEGLEALTSIPGLLKVAGNRDYEEWLNFIMEASGTTDAIHKLKEEQELDWLPPGYKSMQRGIDGQPMYFTKENVTEIDPEMARKMELFENLTHSLTPKQLMDFNTTGFSMMTPKQLIMFYGPQSPLNNSKALDFFMSLNEDDMHRHILSDIRKMAKIHSSLKIRRKRQNILAPSAFANITFHPITKPSILSPTAFSLMLFSPSVFGALLLSPGVFLPTLLSPALLSPAILSPFALSPIVLSPLVVSPGILSPAALAPSILSPNALSPGIVSPSVLSPAIMSPFVLNPSIFSPSILTALIASPFALSPSFFSPSYITAVIFSPYAFSPLFNSTGNLVTLLFSPSVKTKSHVAIKSRRGKKETELNHEEKVQNVLHFELPSN</sequence>
<dbReference type="AlphaFoldDB" id="A0A1I7VRD3"/>
<keyword evidence="1" id="KW-1185">Reference proteome</keyword>
<reference evidence="1" key="1">
    <citation type="submission" date="2012-04" db="EMBL/GenBank/DDBJ databases">
        <title>The Genome Sequence of Loa loa.</title>
        <authorList>
            <consortium name="The Broad Institute Genome Sequencing Platform"/>
            <consortium name="Broad Institute Genome Sequencing Center for Infectious Disease"/>
            <person name="Nutman T.B."/>
            <person name="Fink D.L."/>
            <person name="Russ C."/>
            <person name="Young S."/>
            <person name="Zeng Q."/>
            <person name="Gargeya S."/>
            <person name="Alvarado L."/>
            <person name="Berlin A."/>
            <person name="Chapman S.B."/>
            <person name="Chen Z."/>
            <person name="Freedman E."/>
            <person name="Gellesch M."/>
            <person name="Goldberg J."/>
            <person name="Griggs A."/>
            <person name="Gujja S."/>
            <person name="Heilman E.R."/>
            <person name="Heiman D."/>
            <person name="Howarth C."/>
            <person name="Mehta T."/>
            <person name="Neiman D."/>
            <person name="Pearson M."/>
            <person name="Roberts A."/>
            <person name="Saif S."/>
            <person name="Shea T."/>
            <person name="Shenoy N."/>
            <person name="Sisk P."/>
            <person name="Stolte C."/>
            <person name="Sykes S."/>
            <person name="White J."/>
            <person name="Yandava C."/>
            <person name="Haas B."/>
            <person name="Henn M.R."/>
            <person name="Nusbaum C."/>
            <person name="Birren B."/>
        </authorList>
    </citation>
    <scope>NUCLEOTIDE SEQUENCE [LARGE SCALE GENOMIC DNA]</scope>
</reference>
<accession>A0A1I7VRD3</accession>
<evidence type="ECO:0000313" key="1">
    <source>
        <dbReference type="Proteomes" id="UP000095285"/>
    </source>
</evidence>
<dbReference type="WBParaSite" id="EN70_5383">
    <property type="protein sequence ID" value="EN70_5383"/>
    <property type="gene ID" value="EN70_5383"/>
</dbReference>
<reference evidence="2" key="2">
    <citation type="submission" date="2016-11" db="UniProtKB">
        <authorList>
            <consortium name="WormBaseParasite"/>
        </authorList>
    </citation>
    <scope>IDENTIFICATION</scope>
</reference>
<evidence type="ECO:0000313" key="2">
    <source>
        <dbReference type="WBParaSite" id="EN70_5383"/>
    </source>
</evidence>
<dbReference type="InterPro" id="IPR006954">
    <property type="entry name" value="Mlt-10-like"/>
</dbReference>
<organism evidence="1 2">
    <name type="scientific">Loa loa</name>
    <name type="common">Eye worm</name>
    <name type="synonym">Filaria loa</name>
    <dbReference type="NCBI Taxonomy" id="7209"/>
    <lineage>
        <taxon>Eukaryota</taxon>
        <taxon>Metazoa</taxon>
        <taxon>Ecdysozoa</taxon>
        <taxon>Nematoda</taxon>
        <taxon>Chromadorea</taxon>
        <taxon>Rhabditida</taxon>
        <taxon>Spirurina</taxon>
        <taxon>Spiruromorpha</taxon>
        <taxon>Filarioidea</taxon>
        <taxon>Onchocercidae</taxon>
        <taxon>Loa</taxon>
    </lineage>
</organism>
<dbReference type="Proteomes" id="UP000095285">
    <property type="component" value="Unassembled WGS sequence"/>
</dbReference>
<dbReference type="PANTHER" id="PTHR21523:SF37">
    <property type="entry name" value="MLT-TEN (MLT-10) RELATED"/>
    <property type="match status" value="1"/>
</dbReference>
<proteinExistence type="predicted"/>
<dbReference type="STRING" id="7209.A0A1I7VRD3"/>
<protein>
    <submittedName>
        <fullName evidence="2">SAM domain-containing protein</fullName>
    </submittedName>
</protein>
<dbReference type="Pfam" id="PF04870">
    <property type="entry name" value="Moulting_cycle"/>
    <property type="match status" value="1"/>
</dbReference>